<dbReference type="EMBL" id="JAQIFT010000004">
    <property type="protein sequence ID" value="MDA3729961.1"/>
    <property type="molecule type" value="Genomic_DNA"/>
</dbReference>
<dbReference type="PROSITE" id="PS01228">
    <property type="entry name" value="COF_1"/>
    <property type="match status" value="1"/>
</dbReference>
<dbReference type="GO" id="GO:0000287">
    <property type="term" value="F:magnesium ion binding"/>
    <property type="evidence" value="ECO:0007669"/>
    <property type="project" value="TreeGrafter"/>
</dbReference>
<sequence>MVKAIFFDIDGTLVSFKNHQIPETTKQALKALREKDIKIFIATGRSPSQLSVLKEYIDFEFDGYIAMNGQYCFNQKEVIHKQMVSKEDIESILPYLEERSEIACSFVEVDYVYFNQANEKVNNLWAKLGSAAPKLYVDEAVRALTQPTYQLSIYITEDEEEEVLRYLPNCKAARWHPTFTDIIPKDGGKNTGIGKVLEYYDIDLTETMAFGDGGNDKDMLQYVNIGVAMGNATDDVKAVADYITSEVDDNGIMNALKHFKVI</sequence>
<dbReference type="NCBIfam" id="TIGR00099">
    <property type="entry name" value="Cof-subfamily"/>
    <property type="match status" value="1"/>
</dbReference>
<dbReference type="PROSITE" id="PS01229">
    <property type="entry name" value="COF_2"/>
    <property type="match status" value="1"/>
</dbReference>
<dbReference type="Proteomes" id="UP001169242">
    <property type="component" value="Unassembled WGS sequence"/>
</dbReference>
<dbReference type="InterPro" id="IPR036412">
    <property type="entry name" value="HAD-like_sf"/>
</dbReference>
<dbReference type="InterPro" id="IPR000150">
    <property type="entry name" value="Cof"/>
</dbReference>
<dbReference type="SFLD" id="SFLDG01144">
    <property type="entry name" value="C2.B.4:_PGP_Like"/>
    <property type="match status" value="1"/>
</dbReference>
<keyword evidence="1" id="KW-0378">Hydrolase</keyword>
<evidence type="ECO:0000313" key="1">
    <source>
        <dbReference type="EMBL" id="MDA3729961.1"/>
    </source>
</evidence>
<accession>A0AA42IYD6</accession>
<dbReference type="NCBIfam" id="TIGR01484">
    <property type="entry name" value="HAD-SF-IIB"/>
    <property type="match status" value="1"/>
</dbReference>
<reference evidence="1" key="1">
    <citation type="journal article" date="2023" name="Int. J. Syst. Evol. Microbiol.">
        <title>&lt;i&gt;Holtiella tumoricola&lt;/i&gt; gen. nov. sp. nov., isolated from a human clinical sample.</title>
        <authorList>
            <person name="Allen-Vercoe E."/>
            <person name="Daigneault M.C."/>
            <person name="Vancuren S.J."/>
            <person name="Cochrane K."/>
            <person name="O'Neal L.L."/>
            <person name="Sankaranarayanan K."/>
            <person name="Lawson P.A."/>
        </authorList>
    </citation>
    <scope>NUCLEOTIDE SEQUENCE</scope>
    <source>
        <strain evidence="1">CC70A</strain>
    </source>
</reference>
<gene>
    <name evidence="1" type="ORF">PBV87_00340</name>
</gene>
<name>A0AA42IYD6_9FIRM</name>
<dbReference type="SFLD" id="SFLDG01140">
    <property type="entry name" value="C2.B:_Phosphomannomutase_and_P"/>
    <property type="match status" value="1"/>
</dbReference>
<dbReference type="PANTHER" id="PTHR10000">
    <property type="entry name" value="PHOSPHOSERINE PHOSPHATASE"/>
    <property type="match status" value="1"/>
</dbReference>
<keyword evidence="2" id="KW-1185">Reference proteome</keyword>
<dbReference type="SFLD" id="SFLDS00003">
    <property type="entry name" value="Haloacid_Dehalogenase"/>
    <property type="match status" value="1"/>
</dbReference>
<evidence type="ECO:0000313" key="2">
    <source>
        <dbReference type="Proteomes" id="UP001169242"/>
    </source>
</evidence>
<dbReference type="AlphaFoldDB" id="A0AA42IYD6"/>
<dbReference type="Gene3D" id="3.40.50.1000">
    <property type="entry name" value="HAD superfamily/HAD-like"/>
    <property type="match status" value="1"/>
</dbReference>
<comment type="caution">
    <text evidence="1">The sequence shown here is derived from an EMBL/GenBank/DDBJ whole genome shotgun (WGS) entry which is preliminary data.</text>
</comment>
<protein>
    <submittedName>
        <fullName evidence="1">Cof-type HAD-IIB family hydrolase</fullName>
    </submittedName>
</protein>
<dbReference type="GO" id="GO:0005829">
    <property type="term" value="C:cytosol"/>
    <property type="evidence" value="ECO:0007669"/>
    <property type="project" value="TreeGrafter"/>
</dbReference>
<organism evidence="1 2">
    <name type="scientific">Holtiella tumoricola</name>
    <dbReference type="NCBI Taxonomy" id="3018743"/>
    <lineage>
        <taxon>Bacteria</taxon>
        <taxon>Bacillati</taxon>
        <taxon>Bacillota</taxon>
        <taxon>Clostridia</taxon>
        <taxon>Lachnospirales</taxon>
        <taxon>Cellulosilyticaceae</taxon>
        <taxon>Holtiella</taxon>
    </lineage>
</organism>
<dbReference type="PANTHER" id="PTHR10000:SF25">
    <property type="entry name" value="PHOSPHATASE YKRA-RELATED"/>
    <property type="match status" value="1"/>
</dbReference>
<dbReference type="InterPro" id="IPR006379">
    <property type="entry name" value="HAD-SF_hydro_IIB"/>
</dbReference>
<dbReference type="SUPFAM" id="SSF56784">
    <property type="entry name" value="HAD-like"/>
    <property type="match status" value="1"/>
</dbReference>
<dbReference type="GO" id="GO:0016791">
    <property type="term" value="F:phosphatase activity"/>
    <property type="evidence" value="ECO:0007669"/>
    <property type="project" value="UniProtKB-ARBA"/>
</dbReference>
<dbReference type="Pfam" id="PF08282">
    <property type="entry name" value="Hydrolase_3"/>
    <property type="match status" value="1"/>
</dbReference>
<dbReference type="CDD" id="cd07517">
    <property type="entry name" value="HAD_HPP"/>
    <property type="match status" value="1"/>
</dbReference>
<dbReference type="Gene3D" id="3.30.1240.10">
    <property type="match status" value="1"/>
</dbReference>
<dbReference type="InterPro" id="IPR023214">
    <property type="entry name" value="HAD_sf"/>
</dbReference>
<proteinExistence type="predicted"/>